<dbReference type="AlphaFoldDB" id="A0A4V4N2L8"/>
<keyword evidence="11" id="KW-0496">Mitochondrion</keyword>
<keyword evidence="4" id="KW-0409">Iron storage</keyword>
<dbReference type="Gene3D" id="3.30.920.10">
    <property type="entry name" value="Frataxin/CyaY"/>
    <property type="match status" value="1"/>
</dbReference>
<dbReference type="SMART" id="SM01219">
    <property type="entry name" value="Frataxin_Cyay"/>
    <property type="match status" value="1"/>
</dbReference>
<gene>
    <name evidence="15" type="ORF">E3Q01_04256</name>
    <name evidence="14" type="ORF">E3Q10_04231</name>
    <name evidence="13" type="ORF">E3Q22_04270</name>
</gene>
<dbReference type="Proteomes" id="UP000310685">
    <property type="component" value="Unassembled WGS sequence"/>
</dbReference>
<dbReference type="Pfam" id="PF01491">
    <property type="entry name" value="Frataxin_Cyay"/>
    <property type="match status" value="1"/>
</dbReference>
<keyword evidence="5" id="KW-0813">Transport</keyword>
<evidence type="ECO:0000313" key="14">
    <source>
        <dbReference type="EMBL" id="TIC23842.1"/>
    </source>
</evidence>
<dbReference type="NCBIfam" id="TIGR03421">
    <property type="entry name" value="FeS_CyaY"/>
    <property type="match status" value="1"/>
</dbReference>
<dbReference type="EMBL" id="SPRX01000088">
    <property type="protein sequence ID" value="TIC61733.1"/>
    <property type="molecule type" value="Genomic_DNA"/>
</dbReference>
<evidence type="ECO:0000256" key="5">
    <source>
        <dbReference type="ARBA" id="ARBA00022448"/>
    </source>
</evidence>
<evidence type="ECO:0000313" key="15">
    <source>
        <dbReference type="EMBL" id="TIC61733.1"/>
    </source>
</evidence>
<dbReference type="GO" id="GO:0008199">
    <property type="term" value="F:ferric iron binding"/>
    <property type="evidence" value="ECO:0007669"/>
    <property type="project" value="InterPro"/>
</dbReference>
<dbReference type="GO" id="GO:0016226">
    <property type="term" value="P:iron-sulfur cluster assembly"/>
    <property type="evidence" value="ECO:0007669"/>
    <property type="project" value="InterPro"/>
</dbReference>
<evidence type="ECO:0000313" key="16">
    <source>
        <dbReference type="Proteomes" id="UP000305647"/>
    </source>
</evidence>
<reference evidence="16 17" key="1">
    <citation type="submission" date="2019-03" db="EMBL/GenBank/DDBJ databases">
        <title>Sequencing 25 genomes of Wallemia mellicola.</title>
        <authorList>
            <person name="Gostincar C."/>
        </authorList>
    </citation>
    <scope>NUCLEOTIDE SEQUENCE [LARGE SCALE GENOMIC DNA]</scope>
    <source>
        <strain evidence="13 17">EXF-6152</strain>
        <strain evidence="15 18">EXF-757</strain>
        <strain evidence="14 16">EXF-8738</strain>
    </source>
</reference>
<protein>
    <recommendedName>
        <fullName evidence="3">ferroxidase</fullName>
        <ecNumber evidence="3">1.16.3.1</ecNumber>
    </recommendedName>
</protein>
<evidence type="ECO:0000313" key="17">
    <source>
        <dbReference type="Proteomes" id="UP000310685"/>
    </source>
</evidence>
<evidence type="ECO:0000256" key="7">
    <source>
        <dbReference type="ARBA" id="ARBA00022946"/>
    </source>
</evidence>
<comment type="caution">
    <text evidence="15">The sequence shown here is derived from an EMBL/GenBank/DDBJ whole genome shotgun (WGS) entry which is preliminary data.</text>
</comment>
<keyword evidence="6" id="KW-0410">Iron transport</keyword>
<evidence type="ECO:0000313" key="18">
    <source>
        <dbReference type="Proteomes" id="UP000310708"/>
    </source>
</evidence>
<dbReference type="EMBL" id="SPRO01000082">
    <property type="protein sequence ID" value="TIC23842.1"/>
    <property type="molecule type" value="Genomic_DNA"/>
</dbReference>
<dbReference type="Proteomes" id="UP000305647">
    <property type="component" value="Unassembled WGS sequence"/>
</dbReference>
<keyword evidence="9" id="KW-0408">Iron</keyword>
<dbReference type="SUPFAM" id="SSF55387">
    <property type="entry name" value="Frataxin/Nqo15-like"/>
    <property type="match status" value="1"/>
</dbReference>
<accession>A0A4V4N2L8</accession>
<sequence>MFTRRLLLGLSTRATRASIPNKSIYKPTNLRSYAQQTSTSSNAVDNMDMHTFHKLSDKVFDSLTEALESELEEGAFDVAETSEVDYSSGVLTLSLDKYGTYVINKQPPTRQIWVSSPFSGPRRYEYDIKLNTWLDVRDGSSLNQMLDEELSPIFNKQLEVGLGWME</sequence>
<dbReference type="GO" id="GO:0008198">
    <property type="term" value="F:ferrous iron binding"/>
    <property type="evidence" value="ECO:0007669"/>
    <property type="project" value="TreeGrafter"/>
</dbReference>
<comment type="catalytic activity">
    <reaction evidence="12">
        <text>4 Fe(2+) + O2 + 4 H(+) = 4 Fe(3+) + 2 H2O</text>
        <dbReference type="Rhea" id="RHEA:11148"/>
        <dbReference type="ChEBI" id="CHEBI:15377"/>
        <dbReference type="ChEBI" id="CHEBI:15378"/>
        <dbReference type="ChEBI" id="CHEBI:15379"/>
        <dbReference type="ChEBI" id="CHEBI:29033"/>
        <dbReference type="ChEBI" id="CHEBI:29034"/>
        <dbReference type="EC" id="1.16.3.1"/>
    </reaction>
</comment>
<keyword evidence="7" id="KW-0809">Transit peptide</keyword>
<dbReference type="PANTHER" id="PTHR16821:SF2">
    <property type="entry name" value="FRATAXIN, MITOCHONDRIAL"/>
    <property type="match status" value="1"/>
</dbReference>
<evidence type="ECO:0000256" key="3">
    <source>
        <dbReference type="ARBA" id="ARBA00013107"/>
    </source>
</evidence>
<keyword evidence="8" id="KW-0560">Oxidoreductase</keyword>
<dbReference type="EMBL" id="SPRC01000081">
    <property type="protein sequence ID" value="TIB73942.1"/>
    <property type="molecule type" value="Genomic_DNA"/>
</dbReference>
<dbReference type="GO" id="GO:0034986">
    <property type="term" value="F:iron chaperone activity"/>
    <property type="evidence" value="ECO:0007669"/>
    <property type="project" value="TreeGrafter"/>
</dbReference>
<dbReference type="InterPro" id="IPR017789">
    <property type="entry name" value="Frataxin"/>
</dbReference>
<evidence type="ECO:0000313" key="13">
    <source>
        <dbReference type="EMBL" id="TIB73942.1"/>
    </source>
</evidence>
<dbReference type="InterPro" id="IPR036524">
    <property type="entry name" value="Frataxin/CyaY_sf"/>
</dbReference>
<evidence type="ECO:0000256" key="6">
    <source>
        <dbReference type="ARBA" id="ARBA00022496"/>
    </source>
</evidence>
<dbReference type="GO" id="GO:0006826">
    <property type="term" value="P:iron ion transport"/>
    <property type="evidence" value="ECO:0007669"/>
    <property type="project" value="UniProtKB-KW"/>
</dbReference>
<dbReference type="InterPro" id="IPR002908">
    <property type="entry name" value="Frataxin/CyaY"/>
</dbReference>
<evidence type="ECO:0000256" key="8">
    <source>
        <dbReference type="ARBA" id="ARBA00023002"/>
    </source>
</evidence>
<comment type="subcellular location">
    <subcellularLocation>
        <location evidence="1">Mitochondrion</location>
    </subcellularLocation>
</comment>
<dbReference type="NCBIfam" id="TIGR03422">
    <property type="entry name" value="mito_frataxin"/>
    <property type="match status" value="1"/>
</dbReference>
<dbReference type="PRINTS" id="PR00904">
    <property type="entry name" value="FRATAXIN"/>
</dbReference>
<keyword evidence="10" id="KW-0406">Ion transport</keyword>
<dbReference type="Proteomes" id="UP000310708">
    <property type="component" value="Unassembled WGS sequence"/>
</dbReference>
<evidence type="ECO:0000256" key="2">
    <source>
        <dbReference type="ARBA" id="ARBA00008183"/>
    </source>
</evidence>
<dbReference type="EC" id="1.16.3.1" evidence="3"/>
<dbReference type="GO" id="GO:0004322">
    <property type="term" value="F:ferroxidase activity"/>
    <property type="evidence" value="ECO:0007669"/>
    <property type="project" value="UniProtKB-EC"/>
</dbReference>
<organism evidence="15 18">
    <name type="scientific">Wallemia mellicola</name>
    <dbReference type="NCBI Taxonomy" id="1708541"/>
    <lineage>
        <taxon>Eukaryota</taxon>
        <taxon>Fungi</taxon>
        <taxon>Dikarya</taxon>
        <taxon>Basidiomycota</taxon>
        <taxon>Wallemiomycotina</taxon>
        <taxon>Wallemiomycetes</taxon>
        <taxon>Wallemiales</taxon>
        <taxon>Wallemiaceae</taxon>
        <taxon>Wallemia</taxon>
    </lineage>
</organism>
<evidence type="ECO:0000256" key="4">
    <source>
        <dbReference type="ARBA" id="ARBA00022434"/>
    </source>
</evidence>
<evidence type="ECO:0000256" key="9">
    <source>
        <dbReference type="ARBA" id="ARBA00023004"/>
    </source>
</evidence>
<name>A0A4V4N2L8_9BASI</name>
<dbReference type="GO" id="GO:0051537">
    <property type="term" value="F:2 iron, 2 sulfur cluster binding"/>
    <property type="evidence" value="ECO:0007669"/>
    <property type="project" value="TreeGrafter"/>
</dbReference>
<dbReference type="GO" id="GO:0006879">
    <property type="term" value="P:intracellular iron ion homeostasis"/>
    <property type="evidence" value="ECO:0007669"/>
    <property type="project" value="UniProtKB-KW"/>
</dbReference>
<dbReference type="PROSITE" id="PS01344">
    <property type="entry name" value="FRATAXIN_1"/>
    <property type="match status" value="1"/>
</dbReference>
<comment type="similarity">
    <text evidence="2">Belongs to the frataxin family.</text>
</comment>
<evidence type="ECO:0000256" key="12">
    <source>
        <dbReference type="ARBA" id="ARBA00047990"/>
    </source>
</evidence>
<evidence type="ECO:0000256" key="10">
    <source>
        <dbReference type="ARBA" id="ARBA00023065"/>
    </source>
</evidence>
<dbReference type="PANTHER" id="PTHR16821">
    <property type="entry name" value="FRATAXIN"/>
    <property type="match status" value="1"/>
</dbReference>
<dbReference type="InterPro" id="IPR020895">
    <property type="entry name" value="Frataxin_CS"/>
</dbReference>
<evidence type="ECO:0000256" key="1">
    <source>
        <dbReference type="ARBA" id="ARBA00004173"/>
    </source>
</evidence>
<dbReference type="PROSITE" id="PS50810">
    <property type="entry name" value="FRATAXIN_2"/>
    <property type="match status" value="1"/>
</dbReference>
<evidence type="ECO:0000256" key="11">
    <source>
        <dbReference type="ARBA" id="ARBA00023128"/>
    </source>
</evidence>
<proteinExistence type="inferred from homology"/>
<dbReference type="GO" id="GO:0005739">
    <property type="term" value="C:mitochondrion"/>
    <property type="evidence" value="ECO:0007669"/>
    <property type="project" value="UniProtKB-SubCell"/>
</dbReference>